<dbReference type="AlphaFoldDB" id="A0A183GIM2"/>
<comment type="similarity">
    <text evidence="3">Belongs to the glycosyltransferase 23 family.</text>
</comment>
<evidence type="ECO:0000259" key="4">
    <source>
        <dbReference type="PROSITE" id="PS51659"/>
    </source>
</evidence>
<protein>
    <submittedName>
        <fullName evidence="7">GT23 domain-containing protein</fullName>
    </submittedName>
</protein>
<evidence type="ECO:0000313" key="6">
    <source>
        <dbReference type="Proteomes" id="UP000050761"/>
    </source>
</evidence>
<evidence type="ECO:0000313" key="5">
    <source>
        <dbReference type="EMBL" id="VDP32892.1"/>
    </source>
</evidence>
<accession>A0A183GIM2</accession>
<evidence type="ECO:0000256" key="1">
    <source>
        <dbReference type="ARBA" id="ARBA00022676"/>
    </source>
</evidence>
<dbReference type="GO" id="GO:0006487">
    <property type="term" value="P:protein N-linked glycosylation"/>
    <property type="evidence" value="ECO:0007669"/>
    <property type="project" value="TreeGrafter"/>
</dbReference>
<dbReference type="GO" id="GO:0046921">
    <property type="term" value="F:alpha-(1-&gt;6)-fucosyltransferase activity"/>
    <property type="evidence" value="ECO:0007669"/>
    <property type="project" value="TreeGrafter"/>
</dbReference>
<reference evidence="5 6" key="1">
    <citation type="submission" date="2018-11" db="EMBL/GenBank/DDBJ databases">
        <authorList>
            <consortium name="Pathogen Informatics"/>
        </authorList>
    </citation>
    <scope>NUCLEOTIDE SEQUENCE [LARGE SCALE GENOMIC DNA]</scope>
</reference>
<comment type="caution">
    <text evidence="3">Lacks conserved residue(s) required for the propagation of feature annotation.</text>
</comment>
<sequence length="112" mass="12811">MRLEQADGAPEWRRQALQQVTDNLQRRLQNSQNPKRCDMAKFVVCDIPDACGFVCQLHHLVFCLMVAFASKRTLVIRGDGTSWRSVHVSFKKQNNYTLPPAFQLNGMLEAFA</sequence>
<accession>A0A3P8C2Z0</accession>
<keyword evidence="6" id="KW-1185">Reference proteome</keyword>
<evidence type="ECO:0000256" key="2">
    <source>
        <dbReference type="ARBA" id="ARBA00022679"/>
    </source>
</evidence>
<feature type="domain" description="GT23" evidence="4">
    <location>
        <begin position="39"/>
        <end position="112"/>
    </location>
</feature>
<dbReference type="PROSITE" id="PS51659">
    <property type="entry name" value="GT23"/>
    <property type="match status" value="1"/>
</dbReference>
<dbReference type="InterPro" id="IPR045573">
    <property type="entry name" value="Fut8_N_cat"/>
</dbReference>
<dbReference type="WBParaSite" id="HPBE_0002249101-mRNA-1">
    <property type="protein sequence ID" value="HPBE_0002249101-mRNA-1"/>
    <property type="gene ID" value="HPBE_0002249101"/>
</dbReference>
<evidence type="ECO:0000313" key="7">
    <source>
        <dbReference type="WBParaSite" id="HPBE_0002249101-mRNA-1"/>
    </source>
</evidence>
<dbReference type="OrthoDB" id="2014825at2759"/>
<keyword evidence="2 3" id="KW-0808">Transferase</keyword>
<organism evidence="6 7">
    <name type="scientific">Heligmosomoides polygyrus</name>
    <name type="common">Parasitic roundworm</name>
    <dbReference type="NCBI Taxonomy" id="6339"/>
    <lineage>
        <taxon>Eukaryota</taxon>
        <taxon>Metazoa</taxon>
        <taxon>Ecdysozoa</taxon>
        <taxon>Nematoda</taxon>
        <taxon>Chromadorea</taxon>
        <taxon>Rhabditida</taxon>
        <taxon>Rhabditina</taxon>
        <taxon>Rhabditomorpha</taxon>
        <taxon>Strongyloidea</taxon>
        <taxon>Heligmosomidae</taxon>
        <taxon>Heligmosomoides</taxon>
    </lineage>
</organism>
<proteinExistence type="inferred from homology"/>
<evidence type="ECO:0000256" key="3">
    <source>
        <dbReference type="PROSITE-ProRule" id="PRU00992"/>
    </source>
</evidence>
<dbReference type="Proteomes" id="UP000050761">
    <property type="component" value="Unassembled WGS sequence"/>
</dbReference>
<dbReference type="PANTHER" id="PTHR13132">
    <property type="entry name" value="ALPHA- 1,6 -FUCOSYLTRANSFERASE"/>
    <property type="match status" value="1"/>
</dbReference>
<reference evidence="7" key="2">
    <citation type="submission" date="2019-09" db="UniProtKB">
        <authorList>
            <consortium name="WormBaseParasite"/>
        </authorList>
    </citation>
    <scope>IDENTIFICATION</scope>
</reference>
<keyword evidence="1 3" id="KW-0328">Glycosyltransferase</keyword>
<dbReference type="InterPro" id="IPR027350">
    <property type="entry name" value="GT23_dom"/>
</dbReference>
<name>A0A183GIM2_HELPZ</name>
<dbReference type="PANTHER" id="PTHR13132:SF29">
    <property type="entry name" value="ALPHA-(1,6)-FUCOSYLTRANSFERASE"/>
    <property type="match status" value="1"/>
</dbReference>
<gene>
    <name evidence="5" type="ORF">HPBE_LOCUS22490</name>
</gene>
<dbReference type="Pfam" id="PF19745">
    <property type="entry name" value="FUT8_N_cat"/>
    <property type="match status" value="1"/>
</dbReference>
<dbReference type="EMBL" id="UZAH01034033">
    <property type="protein sequence ID" value="VDP32892.1"/>
    <property type="molecule type" value="Genomic_DNA"/>
</dbReference>